<dbReference type="Proteomes" id="UP001222027">
    <property type="component" value="Unassembled WGS sequence"/>
</dbReference>
<feature type="region of interest" description="Disordered" evidence="1">
    <location>
        <begin position="1"/>
        <end position="58"/>
    </location>
</feature>
<sequence length="710" mass="77524">MPKRQTRGSSSTPGVFTRSRSELFVHRNRSGRVRPDLGRGPRPRLDSISPPLSSERLSDTAVKDLRTQRVISPDASPVKRDAIRLVEGGKKSIDPADEEAERVELAGGGADEVVEPSDGPEVELIHCTPPVYQNAMEVESASQDLTTAGGPEAVADVTVEPTYPPKSRLAPICCSHSKLYENPNSFGYRGLPPYLTSVENDNSGGTHVVCCKDYPVRVGKVAEEMTSVPTEGKISNDQLLVGGTKCSVIVESSETFGSVASPINISSDKIPSNGDLHDLEVTITSLCNQRGLEFDEDPLSEEVMKPSDGSEELLHYTPPDNEIAMEVENMSQDQTVLGVPEVITAEVKMASADPPRTTPALNRCSRSKLYQNSSSFSYRRLLPYLMNITKDDSGGTRVVSCKDYPVKVEKVVKETTSLPTKGKLSVDQHLVESSRRSVGVESCETFGFVESPINVSPNKSSSNEDLHDLEVTTSNLCNQSGLEFEEIKSEDCLHDPILESRLLCNPSISSPAVHEFLSEEELSGNVLARPSLPSKAEFSGNMIGSASDVKGKSLARTSLSGSIHALEKHALAPRKGILKKHTRSCKGICMCLDCVTFRIHANYAFDFSRKQMNDADEIIFGLVKEMAGLRNLVEKSILPTYEGTSTCALLQLNQELLKQACQRASRAEKIANSRSKQMFNDLNVHCRIPGPRVTFAGSVEERISPREQQE</sequence>
<evidence type="ECO:0000256" key="1">
    <source>
        <dbReference type="SAM" id="MobiDB-lite"/>
    </source>
</evidence>
<feature type="compositionally biased region" description="Basic and acidic residues" evidence="1">
    <location>
        <begin position="33"/>
        <end position="45"/>
    </location>
</feature>
<organism evidence="2 3">
    <name type="scientific">Ensete ventricosum</name>
    <name type="common">Abyssinian banana</name>
    <name type="synonym">Musa ensete</name>
    <dbReference type="NCBI Taxonomy" id="4639"/>
    <lineage>
        <taxon>Eukaryota</taxon>
        <taxon>Viridiplantae</taxon>
        <taxon>Streptophyta</taxon>
        <taxon>Embryophyta</taxon>
        <taxon>Tracheophyta</taxon>
        <taxon>Spermatophyta</taxon>
        <taxon>Magnoliopsida</taxon>
        <taxon>Liliopsida</taxon>
        <taxon>Zingiberales</taxon>
        <taxon>Musaceae</taxon>
        <taxon>Ensete</taxon>
    </lineage>
</organism>
<comment type="caution">
    <text evidence="2">The sequence shown here is derived from an EMBL/GenBank/DDBJ whole genome shotgun (WGS) entry which is preliminary data.</text>
</comment>
<evidence type="ECO:0000313" key="2">
    <source>
        <dbReference type="EMBL" id="KAJ8493997.1"/>
    </source>
</evidence>
<reference evidence="2 3" key="1">
    <citation type="submission" date="2022-12" db="EMBL/GenBank/DDBJ databases">
        <title>Chromosome-scale assembly of the Ensete ventricosum genome.</title>
        <authorList>
            <person name="Dussert Y."/>
            <person name="Stocks J."/>
            <person name="Wendawek A."/>
            <person name="Woldeyes F."/>
            <person name="Nichols R.A."/>
            <person name="Borrell J.S."/>
        </authorList>
    </citation>
    <scope>NUCLEOTIDE SEQUENCE [LARGE SCALE GENOMIC DNA]</scope>
    <source>
        <strain evidence="3">cv. Maze</strain>
        <tissue evidence="2">Seeds</tissue>
    </source>
</reference>
<dbReference type="PANTHER" id="PTHR34461">
    <property type="entry name" value="EXPRESSED PROTEIN"/>
    <property type="match status" value="1"/>
</dbReference>
<evidence type="ECO:0000313" key="3">
    <source>
        <dbReference type="Proteomes" id="UP001222027"/>
    </source>
</evidence>
<accession>A0AAV8RB22</accession>
<keyword evidence="3" id="KW-1185">Reference proteome</keyword>
<dbReference type="AlphaFoldDB" id="A0AAV8RB22"/>
<dbReference type="PANTHER" id="PTHR34461:SF4">
    <property type="entry name" value="OS01G0101800 PROTEIN"/>
    <property type="match status" value="1"/>
</dbReference>
<gene>
    <name evidence="2" type="ORF">OPV22_015718</name>
</gene>
<dbReference type="EMBL" id="JAQQAF010000004">
    <property type="protein sequence ID" value="KAJ8493997.1"/>
    <property type="molecule type" value="Genomic_DNA"/>
</dbReference>
<protein>
    <submittedName>
        <fullName evidence="2">Uncharacterized protein</fullName>
    </submittedName>
</protein>
<name>A0AAV8RB22_ENSVE</name>
<proteinExistence type="predicted"/>